<reference evidence="2" key="1">
    <citation type="submission" date="2022-08" db="UniProtKB">
        <authorList>
            <consortium name="EnsemblMetazoa"/>
        </authorList>
    </citation>
    <scope>IDENTIFICATION</scope>
</reference>
<accession>A0A8W7PUX5</accession>
<feature type="region of interest" description="Disordered" evidence="1">
    <location>
        <begin position="54"/>
        <end position="76"/>
    </location>
</feature>
<dbReference type="AlphaFoldDB" id="A0A8W7PUX5"/>
<dbReference type="Proteomes" id="UP000075882">
    <property type="component" value="Unassembled WGS sequence"/>
</dbReference>
<evidence type="ECO:0000313" key="2">
    <source>
        <dbReference type="EnsemblMetazoa" id="ACOM037648-PA.1"/>
    </source>
</evidence>
<sequence length="116" mass="13050">MNDGTQTIPALNVWSKKPGVKQAERQMARSYSLMKTKFLLRCISWAMFSSDKPKDFGSSIEPVRSKQRMPTDRPTCPEVELTVRDGALNALHRKMSLPGTSPDVMRCGTAHTVQWP</sequence>
<proteinExistence type="predicted"/>
<evidence type="ECO:0000256" key="1">
    <source>
        <dbReference type="SAM" id="MobiDB-lite"/>
    </source>
</evidence>
<protein>
    <submittedName>
        <fullName evidence="2">Uncharacterized protein</fullName>
    </submittedName>
</protein>
<name>A0A8W7PUX5_ANOCL</name>
<organism evidence="2">
    <name type="scientific">Anopheles coluzzii</name>
    <name type="common">African malaria mosquito</name>
    <dbReference type="NCBI Taxonomy" id="1518534"/>
    <lineage>
        <taxon>Eukaryota</taxon>
        <taxon>Metazoa</taxon>
        <taxon>Ecdysozoa</taxon>
        <taxon>Arthropoda</taxon>
        <taxon>Hexapoda</taxon>
        <taxon>Insecta</taxon>
        <taxon>Pterygota</taxon>
        <taxon>Neoptera</taxon>
        <taxon>Endopterygota</taxon>
        <taxon>Diptera</taxon>
        <taxon>Nematocera</taxon>
        <taxon>Culicoidea</taxon>
        <taxon>Culicidae</taxon>
        <taxon>Anophelinae</taxon>
        <taxon>Anopheles</taxon>
    </lineage>
</organism>
<dbReference type="EnsemblMetazoa" id="ACOM037648-RA">
    <property type="protein sequence ID" value="ACOM037648-PA.1"/>
    <property type="gene ID" value="ACOM037648"/>
</dbReference>